<organism evidence="1 2">
    <name type="scientific">Petrolisthes cinctipes</name>
    <name type="common">Flat porcelain crab</name>
    <dbReference type="NCBI Taxonomy" id="88211"/>
    <lineage>
        <taxon>Eukaryota</taxon>
        <taxon>Metazoa</taxon>
        <taxon>Ecdysozoa</taxon>
        <taxon>Arthropoda</taxon>
        <taxon>Crustacea</taxon>
        <taxon>Multicrustacea</taxon>
        <taxon>Malacostraca</taxon>
        <taxon>Eumalacostraca</taxon>
        <taxon>Eucarida</taxon>
        <taxon>Decapoda</taxon>
        <taxon>Pleocyemata</taxon>
        <taxon>Anomura</taxon>
        <taxon>Galatheoidea</taxon>
        <taxon>Porcellanidae</taxon>
        <taxon>Petrolisthes</taxon>
    </lineage>
</organism>
<dbReference type="Proteomes" id="UP001286313">
    <property type="component" value="Unassembled WGS sequence"/>
</dbReference>
<dbReference type="EMBL" id="JAWQEG010002762">
    <property type="protein sequence ID" value="KAK3869885.1"/>
    <property type="molecule type" value="Genomic_DNA"/>
</dbReference>
<evidence type="ECO:0000313" key="2">
    <source>
        <dbReference type="Proteomes" id="UP001286313"/>
    </source>
</evidence>
<proteinExistence type="predicted"/>
<name>A0AAE1FAG7_PETCI</name>
<reference evidence="1" key="1">
    <citation type="submission" date="2023-10" db="EMBL/GenBank/DDBJ databases">
        <title>Genome assemblies of two species of porcelain crab, Petrolisthes cinctipes and Petrolisthes manimaculis (Anomura: Porcellanidae).</title>
        <authorList>
            <person name="Angst P."/>
        </authorList>
    </citation>
    <scope>NUCLEOTIDE SEQUENCE</scope>
    <source>
        <strain evidence="1">PB745_01</strain>
        <tissue evidence="1">Gill</tissue>
    </source>
</reference>
<keyword evidence="2" id="KW-1185">Reference proteome</keyword>
<gene>
    <name evidence="1" type="ORF">Pcinc_024828</name>
</gene>
<comment type="caution">
    <text evidence="1">The sequence shown here is derived from an EMBL/GenBank/DDBJ whole genome shotgun (WGS) entry which is preliminary data.</text>
</comment>
<evidence type="ECO:0000313" key="1">
    <source>
        <dbReference type="EMBL" id="KAK3869885.1"/>
    </source>
</evidence>
<accession>A0AAE1FAG7</accession>
<dbReference type="AlphaFoldDB" id="A0AAE1FAG7"/>
<sequence>MSSQPYLQYPTREFLNTNFHKSDLQKRCRELGLTKVWVNKEQFIDVIMANTPIAEENDTRPDYSPHRTQQLHPVVTVPCLSPGSAYTPATPPISATHHTPALHCTPALPHIPTLPHSSNSSHTPTSPFIPISPQTSPPRLFPGPQTRTHSPSITHTHVSTQALTSSTSPHGAHGDKTEIDVYKMALDIENIKAKLLTKDLEIDLLNTEVKTAFETITALQQRVDDLEQKLCPNSREQPQDPNNNPLPPHCLLLGDINLRRVLCSDLGENCSFYIMMSLLVPLLTMISYLSSWT</sequence>
<protein>
    <submittedName>
        <fullName evidence="1">Uncharacterized protein</fullName>
    </submittedName>
</protein>